<keyword evidence="3" id="KW-1185">Reference proteome</keyword>
<evidence type="ECO:0000256" key="1">
    <source>
        <dbReference type="SAM" id="MobiDB-lite"/>
    </source>
</evidence>
<accession>A0A8X6TMC0</accession>
<dbReference type="AlphaFoldDB" id="A0A8X6TMC0"/>
<name>A0A8X6TMC0_NEPPI</name>
<evidence type="ECO:0000313" key="2">
    <source>
        <dbReference type="EMBL" id="GFT26044.1"/>
    </source>
</evidence>
<sequence length="410" mass="45667">MNIKPDNTKLNSKRKLKNEGVDIPSKVSRRMASLMMAPPDPVVENNNDPAMEVDENDPALVAGNDPALENNNEPAVVADNNPTLETGNDEPAVVASNDPTLENNNEPILEAGNDEPAVVAGNDPTLETGNDEPAMVAETGNDEPAVVAGNDPTLENNNEPTLETGNDEPAAVVGNDPTLENNNEPTLEAGNENPILETGNDPILEIFPENSPEEDLKEEYYPTKEYARTLLQHEKYAVTHNGGEVYNPFTPRYATYPVLVNGVTHNVQYIAKNNEGNPNFLLDEEGMIIYPFDLTANVPMFPRNEAGDEGYFRVNDKDHYPRDISGTPIYAKNWHGQEVPPFNEKNEPFYAMDVNGKEIYPKDSNGDEYYLWFVWTHIPAKNNKGYPYYAKDRLGNEMYPRRLYSKPPTE</sequence>
<dbReference type="OrthoDB" id="10487044at2759"/>
<feature type="region of interest" description="Disordered" evidence="1">
    <location>
        <begin position="157"/>
        <end position="200"/>
    </location>
</feature>
<dbReference type="EMBL" id="BMAW01106771">
    <property type="protein sequence ID" value="GFT26044.1"/>
    <property type="molecule type" value="Genomic_DNA"/>
</dbReference>
<feature type="region of interest" description="Disordered" evidence="1">
    <location>
        <begin position="1"/>
        <end position="117"/>
    </location>
</feature>
<organism evidence="2 3">
    <name type="scientific">Nephila pilipes</name>
    <name type="common">Giant wood spider</name>
    <name type="synonym">Nephila maculata</name>
    <dbReference type="NCBI Taxonomy" id="299642"/>
    <lineage>
        <taxon>Eukaryota</taxon>
        <taxon>Metazoa</taxon>
        <taxon>Ecdysozoa</taxon>
        <taxon>Arthropoda</taxon>
        <taxon>Chelicerata</taxon>
        <taxon>Arachnida</taxon>
        <taxon>Araneae</taxon>
        <taxon>Araneomorphae</taxon>
        <taxon>Entelegynae</taxon>
        <taxon>Araneoidea</taxon>
        <taxon>Nephilidae</taxon>
        <taxon>Nephila</taxon>
    </lineage>
</organism>
<dbReference type="Proteomes" id="UP000887013">
    <property type="component" value="Unassembled WGS sequence"/>
</dbReference>
<protein>
    <submittedName>
        <fullName evidence="2">Uncharacterized protein</fullName>
    </submittedName>
</protein>
<gene>
    <name evidence="2" type="primary">AVEN_261779_1</name>
    <name evidence="2" type="ORF">NPIL_17101</name>
</gene>
<comment type="caution">
    <text evidence="2">The sequence shown here is derived from an EMBL/GenBank/DDBJ whole genome shotgun (WGS) entry which is preliminary data.</text>
</comment>
<evidence type="ECO:0000313" key="3">
    <source>
        <dbReference type="Proteomes" id="UP000887013"/>
    </source>
</evidence>
<proteinExistence type="predicted"/>
<feature type="compositionally biased region" description="Polar residues" evidence="1">
    <location>
        <begin position="97"/>
        <end position="106"/>
    </location>
</feature>
<reference evidence="2" key="1">
    <citation type="submission" date="2020-08" db="EMBL/GenBank/DDBJ databases">
        <title>Multicomponent nature underlies the extraordinary mechanical properties of spider dragline silk.</title>
        <authorList>
            <person name="Kono N."/>
            <person name="Nakamura H."/>
            <person name="Mori M."/>
            <person name="Yoshida Y."/>
            <person name="Ohtoshi R."/>
            <person name="Malay A.D."/>
            <person name="Moran D.A.P."/>
            <person name="Tomita M."/>
            <person name="Numata K."/>
            <person name="Arakawa K."/>
        </authorList>
    </citation>
    <scope>NUCLEOTIDE SEQUENCE</scope>
</reference>